<dbReference type="EMBL" id="CAUOFW020009501">
    <property type="protein sequence ID" value="CAK9186012.1"/>
    <property type="molecule type" value="Genomic_DNA"/>
</dbReference>
<dbReference type="Gene3D" id="3.30.70.330">
    <property type="match status" value="1"/>
</dbReference>
<evidence type="ECO:0000313" key="5">
    <source>
        <dbReference type="EMBL" id="CAK9186012.1"/>
    </source>
</evidence>
<dbReference type="AlphaFoldDB" id="A0ABC8UYI9"/>
<dbReference type="CDD" id="cd21608">
    <property type="entry name" value="RRM2_NsCP33_like"/>
    <property type="match status" value="1"/>
</dbReference>
<evidence type="ECO:0000313" key="6">
    <source>
        <dbReference type="Proteomes" id="UP001642360"/>
    </source>
</evidence>
<sequence length="190" mass="20352">MAFVNRIGSMLKQTLSKHNNLELSAFNTSLYRAIRHMSSSKLFVGGLSYGTDEMSLREAFAQHGEVIEARIIMDRDSGRSRGFGFVSFTSSEEASSAMQNMDGQDLHGRRIRVNYATERPRGGGFGGYGGGGYGGSGGSYGGASYGGKEEQLGGNQGRADSGDEGFGQDNVEGSYRDGDDEPHDYANTRG</sequence>
<dbReference type="InterPro" id="IPR048289">
    <property type="entry name" value="RRM2_NsCP33-like"/>
</dbReference>
<dbReference type="SMART" id="SM00360">
    <property type="entry name" value="RRM"/>
    <property type="match status" value="1"/>
</dbReference>
<protein>
    <recommendedName>
        <fullName evidence="4">RRM domain-containing protein</fullName>
    </recommendedName>
</protein>
<gene>
    <name evidence="5" type="ORF">ILEXP_LOCUS56493</name>
</gene>
<dbReference type="InterPro" id="IPR012677">
    <property type="entry name" value="Nucleotide-bd_a/b_plait_sf"/>
</dbReference>
<evidence type="ECO:0000256" key="3">
    <source>
        <dbReference type="SAM" id="MobiDB-lite"/>
    </source>
</evidence>
<dbReference type="Proteomes" id="UP001642360">
    <property type="component" value="Unassembled WGS sequence"/>
</dbReference>
<dbReference type="InterPro" id="IPR000504">
    <property type="entry name" value="RRM_dom"/>
</dbReference>
<feature type="region of interest" description="Disordered" evidence="3">
    <location>
        <begin position="136"/>
        <end position="190"/>
    </location>
</feature>
<dbReference type="Pfam" id="PF00076">
    <property type="entry name" value="RRM_1"/>
    <property type="match status" value="1"/>
</dbReference>
<dbReference type="GO" id="GO:0003723">
    <property type="term" value="F:RNA binding"/>
    <property type="evidence" value="ECO:0007669"/>
    <property type="project" value="UniProtKB-UniRule"/>
</dbReference>
<evidence type="ECO:0000256" key="1">
    <source>
        <dbReference type="ARBA" id="ARBA00022884"/>
    </source>
</evidence>
<evidence type="ECO:0000256" key="2">
    <source>
        <dbReference type="PROSITE-ProRule" id="PRU00176"/>
    </source>
</evidence>
<keyword evidence="1 2" id="KW-0694">RNA-binding</keyword>
<dbReference type="PANTHER" id="PTHR48027">
    <property type="entry name" value="HETEROGENEOUS NUCLEAR RIBONUCLEOPROTEIN 87F-RELATED"/>
    <property type="match status" value="1"/>
</dbReference>
<feature type="domain" description="RRM" evidence="4">
    <location>
        <begin position="40"/>
        <end position="118"/>
    </location>
</feature>
<accession>A0ABC8UYI9</accession>
<proteinExistence type="predicted"/>
<evidence type="ECO:0000259" key="4">
    <source>
        <dbReference type="PROSITE" id="PS50102"/>
    </source>
</evidence>
<dbReference type="InterPro" id="IPR035979">
    <property type="entry name" value="RBD_domain_sf"/>
</dbReference>
<dbReference type="PROSITE" id="PS50102">
    <property type="entry name" value="RRM"/>
    <property type="match status" value="1"/>
</dbReference>
<dbReference type="InterPro" id="IPR052462">
    <property type="entry name" value="SLIRP/GR-RBP-like"/>
</dbReference>
<dbReference type="FunFam" id="3.30.70.330:FF:000631">
    <property type="entry name" value="Glycine-rich RNA-binding protein 3, mitochondrial"/>
    <property type="match status" value="1"/>
</dbReference>
<comment type="caution">
    <text evidence="5">The sequence shown here is derived from an EMBL/GenBank/DDBJ whole genome shotgun (WGS) entry which is preliminary data.</text>
</comment>
<name>A0ABC8UYI9_9AQUA</name>
<dbReference type="SUPFAM" id="SSF54928">
    <property type="entry name" value="RNA-binding domain, RBD"/>
    <property type="match status" value="1"/>
</dbReference>
<reference evidence="5 6" key="1">
    <citation type="submission" date="2024-02" db="EMBL/GenBank/DDBJ databases">
        <authorList>
            <person name="Vignale AGUSTIN F."/>
            <person name="Sosa J E."/>
            <person name="Modenutti C."/>
        </authorList>
    </citation>
    <scope>NUCLEOTIDE SEQUENCE [LARGE SCALE GENOMIC DNA]</scope>
</reference>
<organism evidence="5 6">
    <name type="scientific">Ilex paraguariensis</name>
    <name type="common">yerba mate</name>
    <dbReference type="NCBI Taxonomy" id="185542"/>
    <lineage>
        <taxon>Eukaryota</taxon>
        <taxon>Viridiplantae</taxon>
        <taxon>Streptophyta</taxon>
        <taxon>Embryophyta</taxon>
        <taxon>Tracheophyta</taxon>
        <taxon>Spermatophyta</taxon>
        <taxon>Magnoliopsida</taxon>
        <taxon>eudicotyledons</taxon>
        <taxon>Gunneridae</taxon>
        <taxon>Pentapetalae</taxon>
        <taxon>asterids</taxon>
        <taxon>campanulids</taxon>
        <taxon>Aquifoliales</taxon>
        <taxon>Aquifoliaceae</taxon>
        <taxon>Ilex</taxon>
    </lineage>
</organism>
<keyword evidence="6" id="KW-1185">Reference proteome</keyword>
<feature type="compositionally biased region" description="Gly residues" evidence="3">
    <location>
        <begin position="136"/>
        <end position="145"/>
    </location>
</feature>